<feature type="repeat" description="ANK" evidence="3">
    <location>
        <begin position="934"/>
        <end position="967"/>
    </location>
</feature>
<dbReference type="Pfam" id="PF24883">
    <property type="entry name" value="NPHP3_N"/>
    <property type="match status" value="1"/>
</dbReference>
<dbReference type="Pfam" id="PF13857">
    <property type="entry name" value="Ank_5"/>
    <property type="match status" value="1"/>
</dbReference>
<dbReference type="OMA" id="YFNFRER"/>
<dbReference type="Pfam" id="PF00023">
    <property type="entry name" value="Ank"/>
    <property type="match status" value="2"/>
</dbReference>
<dbReference type="Gene3D" id="3.40.50.300">
    <property type="entry name" value="P-loop containing nucleotide triphosphate hydrolases"/>
    <property type="match status" value="1"/>
</dbReference>
<feature type="repeat" description="ANK" evidence="3">
    <location>
        <begin position="662"/>
        <end position="695"/>
    </location>
</feature>
<dbReference type="PROSITE" id="PS50297">
    <property type="entry name" value="ANK_REP_REGION"/>
    <property type="match status" value="2"/>
</dbReference>
<feature type="repeat" description="ANK" evidence="3">
    <location>
        <begin position="560"/>
        <end position="593"/>
    </location>
</feature>
<dbReference type="PANTHER" id="PTHR23206:SF7">
    <property type="entry name" value="PROTEIN KINASE DOMAIN-CONTAINING PROTEIN"/>
    <property type="match status" value="1"/>
</dbReference>
<gene>
    <name evidence="5" type="ORF">CC1G_12050</name>
</gene>
<evidence type="ECO:0000256" key="2">
    <source>
        <dbReference type="ARBA" id="ARBA00023043"/>
    </source>
</evidence>
<feature type="repeat" description="ANK" evidence="3">
    <location>
        <begin position="594"/>
        <end position="627"/>
    </location>
</feature>
<dbReference type="InterPro" id="IPR051631">
    <property type="entry name" value="Ankyrin-KH/SAM_domain"/>
</dbReference>
<accession>A8N9L2</accession>
<evidence type="ECO:0000313" key="6">
    <source>
        <dbReference type="Proteomes" id="UP000001861"/>
    </source>
</evidence>
<dbReference type="InterPro" id="IPR027417">
    <property type="entry name" value="P-loop_NTPase"/>
</dbReference>
<proteinExistence type="predicted"/>
<name>A8N9L2_COPC7</name>
<dbReference type="Proteomes" id="UP000001861">
    <property type="component" value="Unassembled WGS sequence"/>
</dbReference>
<dbReference type="VEuPathDB" id="FungiDB:CC1G_12050"/>
<keyword evidence="2 3" id="KW-0040">ANK repeat</keyword>
<keyword evidence="6" id="KW-1185">Reference proteome</keyword>
<dbReference type="InterPro" id="IPR036770">
    <property type="entry name" value="Ankyrin_rpt-contain_sf"/>
</dbReference>
<evidence type="ECO:0000256" key="1">
    <source>
        <dbReference type="ARBA" id="ARBA00022737"/>
    </source>
</evidence>
<dbReference type="InParanoid" id="A8N9L2"/>
<dbReference type="SUPFAM" id="SSF52540">
    <property type="entry name" value="P-loop containing nucleoside triphosphate hydrolases"/>
    <property type="match status" value="1"/>
</dbReference>
<dbReference type="InterPro" id="IPR056884">
    <property type="entry name" value="NPHP3-like_N"/>
</dbReference>
<keyword evidence="1" id="KW-0677">Repeat</keyword>
<sequence length="1023" mass="112004">MGQSLSTSLPGQQAIPGTYDFSNESQSVFSDLRNVNIQGGTFNHAGRDLNVIINNYHSSASTADARLAKLRSRLAPNVNFRTIHSDVRKRRTAGTGMWLLESRLYREWKKSKGGIIWWMAIPGAGKTVMASAIVDDLLPLENDPERTCVLFVYSRYNEPLAITDILKALVKQCIERNTDLAAIVESFYDQYTLEETEPSVDELVILLQTLECHFDRVYYVIDGVDEALVDVQFDLIQVINKLQGNIILTSRPLDELSEDLKHAVFCKITAHDRDIGLLMEEKLQRYKALRRILDKNNCREEVLKSIAEKAQGMFLHAALQLDAIQDCTTLASIRATLSQFPAGLHGMYSASMERIELQTPQLRDLAKQVLLWLVFSRGPLSIDDLRYALAADPETHAYIPERMSDEATIVSVCCGLVEVQETSNTVRLIPKDALVPLLLRDYPTPHLTISKVLIQRLLSSGIVDSEFTVVEELHDAWKQHLLLRYAQENLGSHIRECPLFEVSDAVVDFLSHCTAYPVEISPGGFDILAPPHVATYYNLKGYLKGVSSSDQGLDLRTRCLGRTMLHIAAWVGDEQTAEEVLTASHVDVNAADSQGWTALMLASRNGHVRVAARLLRAPGIRVDVARPHGWTAATMASLNGRSAIIEELLQVPGIDFNAPGPEGWTALMLAVAGGDERTVENILQFPGIDVNAVNDDGVTALMYALSLGRNALATRILKVPGLDVNAAAKNGYSTLTLASECGSDEIVSALLQFPGIQVNSADEHGWTALLSASIKGHDGAVDALLKVPGIDVNAVNSDGQTALMVASYQGHVRIVERLLQHPGIQVEMADHLGRTALMWASMQGHAVIADRLLQVPGIKVNATTNDGWTALMFASDQGHDTVVTKLLQSPGILANATEKEGWTALMFASSNGHDTVVDKLLRVPGILANTSTQDGRTALMLASSDGHDGIVDRLLRIPGVDVNAVDEDGWTALIIARRLLRFPGIDPHLRDGHNSTALTLASEGDHREIGWGYFTDYGVERGP</sequence>
<dbReference type="InterPro" id="IPR002110">
    <property type="entry name" value="Ankyrin_rpt"/>
</dbReference>
<protein>
    <submittedName>
        <fullName evidence="5">Ankyrin repeat domain-containing protein 50</fullName>
    </submittedName>
</protein>
<dbReference type="GeneID" id="6007990"/>
<dbReference type="AlphaFoldDB" id="A8N9L2"/>
<feature type="repeat" description="ANK" evidence="3">
    <location>
        <begin position="798"/>
        <end position="831"/>
    </location>
</feature>
<dbReference type="OrthoDB" id="194358at2759"/>
<organism evidence="5 6">
    <name type="scientific">Coprinopsis cinerea (strain Okayama-7 / 130 / ATCC MYA-4618 / FGSC 9003)</name>
    <name type="common">Inky cap fungus</name>
    <name type="synonym">Hormographiella aspergillata</name>
    <dbReference type="NCBI Taxonomy" id="240176"/>
    <lineage>
        <taxon>Eukaryota</taxon>
        <taxon>Fungi</taxon>
        <taxon>Dikarya</taxon>
        <taxon>Basidiomycota</taxon>
        <taxon>Agaricomycotina</taxon>
        <taxon>Agaricomycetes</taxon>
        <taxon>Agaricomycetidae</taxon>
        <taxon>Agaricales</taxon>
        <taxon>Agaricineae</taxon>
        <taxon>Psathyrellaceae</taxon>
        <taxon>Coprinopsis</taxon>
    </lineage>
</organism>
<dbReference type="eggNOG" id="KOG0504">
    <property type="taxonomic scope" value="Eukaryota"/>
</dbReference>
<dbReference type="Pfam" id="PF12796">
    <property type="entry name" value="Ank_2"/>
    <property type="match status" value="2"/>
</dbReference>
<dbReference type="KEGG" id="cci:CC1G_12050"/>
<dbReference type="PROSITE" id="PS50088">
    <property type="entry name" value="ANK_REPEAT"/>
    <property type="match status" value="5"/>
</dbReference>
<dbReference type="PANTHER" id="PTHR23206">
    <property type="entry name" value="MASK PROTEIN"/>
    <property type="match status" value="1"/>
</dbReference>
<comment type="caution">
    <text evidence="5">The sequence shown here is derived from an EMBL/GenBank/DDBJ whole genome shotgun (WGS) entry which is preliminary data.</text>
</comment>
<reference evidence="5 6" key="1">
    <citation type="journal article" date="2010" name="Proc. Natl. Acad. Sci. U.S.A.">
        <title>Insights into evolution of multicellular fungi from the assembled chromosomes of the mushroom Coprinopsis cinerea (Coprinus cinereus).</title>
        <authorList>
            <person name="Stajich J.E."/>
            <person name="Wilke S.K."/>
            <person name="Ahren D."/>
            <person name="Au C.H."/>
            <person name="Birren B.W."/>
            <person name="Borodovsky M."/>
            <person name="Burns C."/>
            <person name="Canback B."/>
            <person name="Casselton L.A."/>
            <person name="Cheng C.K."/>
            <person name="Deng J."/>
            <person name="Dietrich F.S."/>
            <person name="Fargo D.C."/>
            <person name="Farman M.L."/>
            <person name="Gathman A.C."/>
            <person name="Goldberg J."/>
            <person name="Guigo R."/>
            <person name="Hoegger P.J."/>
            <person name="Hooker J.B."/>
            <person name="Huggins A."/>
            <person name="James T.Y."/>
            <person name="Kamada T."/>
            <person name="Kilaru S."/>
            <person name="Kodira C."/>
            <person name="Kues U."/>
            <person name="Kupfer D."/>
            <person name="Kwan H.S."/>
            <person name="Lomsadze A."/>
            <person name="Li W."/>
            <person name="Lilly W.W."/>
            <person name="Ma L.J."/>
            <person name="Mackey A.J."/>
            <person name="Manning G."/>
            <person name="Martin F."/>
            <person name="Muraguchi H."/>
            <person name="Natvig D.O."/>
            <person name="Palmerini H."/>
            <person name="Ramesh M.A."/>
            <person name="Rehmeyer C.J."/>
            <person name="Roe B.A."/>
            <person name="Shenoy N."/>
            <person name="Stanke M."/>
            <person name="Ter-Hovhannisyan V."/>
            <person name="Tunlid A."/>
            <person name="Velagapudi R."/>
            <person name="Vision T.J."/>
            <person name="Zeng Q."/>
            <person name="Zolan M.E."/>
            <person name="Pukkila P.J."/>
        </authorList>
    </citation>
    <scope>NUCLEOTIDE SEQUENCE [LARGE SCALE GENOMIC DNA]</scope>
    <source>
        <strain evidence="6">Okayama-7 / 130 / ATCC MYA-4618 / FGSC 9003</strain>
    </source>
</reference>
<dbReference type="SMART" id="SM00248">
    <property type="entry name" value="ANK"/>
    <property type="match status" value="12"/>
</dbReference>
<dbReference type="EMBL" id="AACS02000007">
    <property type="protein sequence ID" value="EAU90297.2"/>
    <property type="molecule type" value="Genomic_DNA"/>
</dbReference>
<feature type="domain" description="Nephrocystin 3-like N-terminal" evidence="4">
    <location>
        <begin position="94"/>
        <end position="250"/>
    </location>
</feature>
<dbReference type="GO" id="GO:0005737">
    <property type="term" value="C:cytoplasm"/>
    <property type="evidence" value="ECO:0007669"/>
    <property type="project" value="TreeGrafter"/>
</dbReference>
<dbReference type="RefSeq" id="XP_001831518.2">
    <property type="nucleotide sequence ID" value="XM_001831466.2"/>
</dbReference>
<evidence type="ECO:0000256" key="3">
    <source>
        <dbReference type="PROSITE-ProRule" id="PRU00023"/>
    </source>
</evidence>
<dbReference type="SUPFAM" id="SSF48403">
    <property type="entry name" value="Ankyrin repeat"/>
    <property type="match status" value="2"/>
</dbReference>
<dbReference type="Gene3D" id="1.25.40.20">
    <property type="entry name" value="Ankyrin repeat-containing domain"/>
    <property type="match status" value="5"/>
</dbReference>
<dbReference type="HOGENOM" id="CLU_000288_34_23_1"/>
<evidence type="ECO:0000259" key="4">
    <source>
        <dbReference type="Pfam" id="PF24883"/>
    </source>
</evidence>
<evidence type="ECO:0000313" key="5">
    <source>
        <dbReference type="EMBL" id="EAU90297.2"/>
    </source>
</evidence>